<feature type="domain" description="Rhodopsin" evidence="8">
    <location>
        <begin position="27"/>
        <end position="253"/>
    </location>
</feature>
<evidence type="ECO:0000256" key="6">
    <source>
        <dbReference type="SAM" id="MobiDB-lite"/>
    </source>
</evidence>
<feature type="transmembrane region" description="Helical" evidence="7">
    <location>
        <begin position="229"/>
        <end position="248"/>
    </location>
</feature>
<dbReference type="Proteomes" id="UP001150942">
    <property type="component" value="Unassembled WGS sequence"/>
</dbReference>
<evidence type="ECO:0000256" key="5">
    <source>
        <dbReference type="ARBA" id="ARBA00038359"/>
    </source>
</evidence>
<comment type="caution">
    <text evidence="9">The sequence shown here is derived from an EMBL/GenBank/DDBJ whole genome shotgun (WGS) entry which is preliminary data.</text>
</comment>
<keyword evidence="2 7" id="KW-0812">Transmembrane</keyword>
<feature type="transmembrane region" description="Helical" evidence="7">
    <location>
        <begin position="204"/>
        <end position="223"/>
    </location>
</feature>
<reference evidence="9" key="1">
    <citation type="submission" date="2022-11" db="EMBL/GenBank/DDBJ databases">
        <authorList>
            <person name="Petersen C."/>
        </authorList>
    </citation>
    <scope>NUCLEOTIDE SEQUENCE</scope>
    <source>
        <strain evidence="9">IBT 20477</strain>
    </source>
</reference>
<evidence type="ECO:0000259" key="8">
    <source>
        <dbReference type="Pfam" id="PF20684"/>
    </source>
</evidence>
<accession>A0A9W9T395</accession>
<evidence type="ECO:0000256" key="7">
    <source>
        <dbReference type="SAM" id="Phobius"/>
    </source>
</evidence>
<feature type="compositionally biased region" description="Polar residues" evidence="6">
    <location>
        <begin position="285"/>
        <end position="298"/>
    </location>
</feature>
<organism evidence="9 10">
    <name type="scientific">Penicillium cf. viridicatum</name>
    <dbReference type="NCBI Taxonomy" id="2972119"/>
    <lineage>
        <taxon>Eukaryota</taxon>
        <taxon>Fungi</taxon>
        <taxon>Dikarya</taxon>
        <taxon>Ascomycota</taxon>
        <taxon>Pezizomycotina</taxon>
        <taxon>Eurotiomycetes</taxon>
        <taxon>Eurotiomycetidae</taxon>
        <taxon>Eurotiales</taxon>
        <taxon>Aspergillaceae</taxon>
        <taxon>Penicillium</taxon>
    </lineage>
</organism>
<keyword evidence="4 7" id="KW-0472">Membrane</keyword>
<sequence>MGRNSHSAVILTVSWIETCIGLFIFSLRFLSTWKFVGRFRWDFAVAGLTVATETAAQVFLQHSINAGMGRHLGDLSNSQIVTALHWSWVFQLLAITASMLGKLAILAFLLQIRGRHEKKPWFLIILGVLIGAINTTALGTILGQCKPMNKLWDDSVEGTCNPGRKVNRNYSFFQGSFNALSDVLLAVYPVHLFWKLQMKLRIKVVLSALMGLGWIAAILPASYAQSDLLIWASTEAWIVIMVGCVPPIRPLMDKVLQRLGFTSEKTSTPYQYHYSSGHAAYGTNKSNPASHSNFQSNAYRGRKRPSKSNSPGWMEFSTFGGINGSEEHIVNEPKGVTIRTDIETHFEDVERHAGPSPGDSSISAEYPIRERI</sequence>
<keyword evidence="3 7" id="KW-1133">Transmembrane helix</keyword>
<comment type="subcellular location">
    <subcellularLocation>
        <location evidence="1">Membrane</location>
        <topology evidence="1">Multi-pass membrane protein</topology>
    </subcellularLocation>
</comment>
<dbReference type="EMBL" id="JAPQKQ010000002">
    <property type="protein sequence ID" value="KAJ5207843.1"/>
    <property type="molecule type" value="Genomic_DNA"/>
</dbReference>
<proteinExistence type="inferred from homology"/>
<reference evidence="9" key="2">
    <citation type="journal article" date="2023" name="IMA Fungus">
        <title>Comparative genomic study of the Penicillium genus elucidates a diverse pangenome and 15 lateral gene transfer events.</title>
        <authorList>
            <person name="Petersen C."/>
            <person name="Sorensen T."/>
            <person name="Nielsen M.R."/>
            <person name="Sondergaard T.E."/>
            <person name="Sorensen J.L."/>
            <person name="Fitzpatrick D.A."/>
            <person name="Frisvad J.C."/>
            <person name="Nielsen K.L."/>
        </authorList>
    </citation>
    <scope>NUCLEOTIDE SEQUENCE</scope>
    <source>
        <strain evidence="9">IBT 20477</strain>
    </source>
</reference>
<feature type="region of interest" description="Disordered" evidence="6">
    <location>
        <begin position="350"/>
        <end position="372"/>
    </location>
</feature>
<protein>
    <recommendedName>
        <fullName evidence="8">Rhodopsin domain-containing protein</fullName>
    </recommendedName>
</protein>
<evidence type="ECO:0000313" key="9">
    <source>
        <dbReference type="EMBL" id="KAJ5207843.1"/>
    </source>
</evidence>
<dbReference type="PANTHER" id="PTHR33048">
    <property type="entry name" value="PTH11-LIKE INTEGRAL MEMBRANE PROTEIN (AFU_ORTHOLOGUE AFUA_5G11245)"/>
    <property type="match status" value="1"/>
</dbReference>
<dbReference type="Pfam" id="PF20684">
    <property type="entry name" value="Fung_rhodopsin"/>
    <property type="match status" value="1"/>
</dbReference>
<comment type="similarity">
    <text evidence="5">Belongs to the SAT4 family.</text>
</comment>
<dbReference type="GO" id="GO:0016020">
    <property type="term" value="C:membrane"/>
    <property type="evidence" value="ECO:0007669"/>
    <property type="project" value="UniProtKB-SubCell"/>
</dbReference>
<feature type="region of interest" description="Disordered" evidence="6">
    <location>
        <begin position="285"/>
        <end position="313"/>
    </location>
</feature>
<feature type="transmembrane region" description="Helical" evidence="7">
    <location>
        <begin position="121"/>
        <end position="142"/>
    </location>
</feature>
<evidence type="ECO:0000256" key="4">
    <source>
        <dbReference type="ARBA" id="ARBA00023136"/>
    </source>
</evidence>
<feature type="transmembrane region" description="Helical" evidence="7">
    <location>
        <begin position="84"/>
        <end position="109"/>
    </location>
</feature>
<gene>
    <name evidence="9" type="ORF">N7449_002222</name>
</gene>
<dbReference type="PANTHER" id="PTHR33048:SF165">
    <property type="entry name" value="INTEGRAL MEMBRANE PROTEIN"/>
    <property type="match status" value="1"/>
</dbReference>
<dbReference type="OrthoDB" id="3934549at2759"/>
<name>A0A9W9T395_9EURO</name>
<feature type="transmembrane region" description="Helical" evidence="7">
    <location>
        <begin position="6"/>
        <end position="31"/>
    </location>
</feature>
<dbReference type="InterPro" id="IPR052337">
    <property type="entry name" value="SAT4-like"/>
</dbReference>
<dbReference type="AlphaFoldDB" id="A0A9W9T395"/>
<evidence type="ECO:0000313" key="10">
    <source>
        <dbReference type="Proteomes" id="UP001150942"/>
    </source>
</evidence>
<keyword evidence="10" id="KW-1185">Reference proteome</keyword>
<feature type="transmembrane region" description="Helical" evidence="7">
    <location>
        <begin position="172"/>
        <end position="192"/>
    </location>
</feature>
<evidence type="ECO:0000256" key="2">
    <source>
        <dbReference type="ARBA" id="ARBA00022692"/>
    </source>
</evidence>
<dbReference type="InterPro" id="IPR049326">
    <property type="entry name" value="Rhodopsin_dom_fungi"/>
</dbReference>
<evidence type="ECO:0000256" key="3">
    <source>
        <dbReference type="ARBA" id="ARBA00022989"/>
    </source>
</evidence>
<evidence type="ECO:0000256" key="1">
    <source>
        <dbReference type="ARBA" id="ARBA00004141"/>
    </source>
</evidence>